<evidence type="ECO:0000313" key="6">
    <source>
        <dbReference type="EMBL" id="TCY94175.1"/>
    </source>
</evidence>
<dbReference type="RefSeq" id="WP_061112884.1">
    <property type="nucleotide sequence ID" value="NZ_CACSDO010000022.1"/>
</dbReference>
<dbReference type="EMBL" id="SDBX01000035">
    <property type="protein sequence ID" value="TCW66929.1"/>
    <property type="molecule type" value="Genomic_DNA"/>
</dbReference>
<feature type="domain" description="Peptidase S74" evidence="1">
    <location>
        <begin position="396"/>
        <end position="493"/>
    </location>
</feature>
<comment type="caution">
    <text evidence="2">The sequence shown here is derived from an EMBL/GenBank/DDBJ whole genome shotgun (WGS) entry which is preliminary data.</text>
</comment>
<dbReference type="EMBL" id="SDDM01000036">
    <property type="protein sequence ID" value="TCY94175.1"/>
    <property type="molecule type" value="Genomic_DNA"/>
</dbReference>
<proteinExistence type="predicted"/>
<evidence type="ECO:0000259" key="1">
    <source>
        <dbReference type="PROSITE" id="PS51688"/>
    </source>
</evidence>
<dbReference type="InterPro" id="IPR030392">
    <property type="entry name" value="S74_ICA"/>
</dbReference>
<evidence type="ECO:0000313" key="5">
    <source>
        <dbReference type="EMBL" id="TCY78191.1"/>
    </source>
</evidence>
<organism evidence="2">
    <name type="scientific">Klebsiella pneumoniae</name>
    <dbReference type="NCBI Taxonomy" id="573"/>
    <lineage>
        <taxon>Bacteria</taxon>
        <taxon>Pseudomonadati</taxon>
        <taxon>Pseudomonadota</taxon>
        <taxon>Gammaproteobacteria</taxon>
        <taxon>Enterobacterales</taxon>
        <taxon>Enterobacteriaceae</taxon>
        <taxon>Klebsiella/Raoultella group</taxon>
        <taxon>Klebsiella</taxon>
        <taxon>Klebsiella pneumoniae complex</taxon>
    </lineage>
</organism>
<dbReference type="EMBL" id="SDDI01000037">
    <property type="protein sequence ID" value="TCY78191.1"/>
    <property type="molecule type" value="Genomic_DNA"/>
</dbReference>
<evidence type="ECO:0000313" key="2">
    <source>
        <dbReference type="EMBL" id="TCW66929.1"/>
    </source>
</evidence>
<evidence type="ECO:0000313" key="4">
    <source>
        <dbReference type="EMBL" id="TCX98479.1"/>
    </source>
</evidence>
<evidence type="ECO:0000313" key="7">
    <source>
        <dbReference type="EMBL" id="TCZ30056.1"/>
    </source>
</evidence>
<sequence>MAMYEVGTVTGAASQARVTGATTKWSQEALGILPGSILVVYRSGSADLYAIKSVDSDTQLTLTRNITTAFSGASYGIITAETASTSSFANQLASAFAFWRSVVEGWSMALTGSGNITLTDPITGKQVIVPAIAGMAKASDLNALAKLTGGNKLDGSQVITSDNAGFILGRNSDLALLKKQGQGGTIAVGSGTPFRVQRSRATTVSPSDTYDDILVIGTNNQTTLPGDLVVGGGFDNTAKGKLYSQALELSMGTPYIDFHFNYSTDDFTGRIMATAADQISVQGSHWRVDRDLRVGGMADIGGWAQCGVDLSANRTDFGSPADGSLVSGGRIRSRMLGRGGNGDTSGAWGGFYVEEYVGTEHRIIMYMDGFGRTDAWSFRAGGVISTPKGDVMTTGSDVRLKTDFTQAPGNASERIERLGVCEYRMKGETRRRRGFIAQQAEKADDMYTFLGIEQEIDGEKFKVMNVDYTAIIADLVTVAQGLLVKNQELERRISVLEGI</sequence>
<evidence type="ECO:0000313" key="8">
    <source>
        <dbReference type="EMBL" id="TCZ64646.1"/>
    </source>
</evidence>
<name>A0A483E4I0_KLEPN</name>
<gene>
    <name evidence="4" type="ORF">ETE68_27585</name>
    <name evidence="3" type="ORF">ETE73_23265</name>
    <name evidence="2" type="ORF">ETE95_23375</name>
    <name evidence="5" type="ORF">ETH49_23535</name>
    <name evidence="6" type="ORF">ETH52_22495</name>
    <name evidence="7" type="ORF">ETH54_18525</name>
    <name evidence="8" type="ORF">ETH64_22820</name>
</gene>
<dbReference type="PROSITE" id="PS51688">
    <property type="entry name" value="ICA"/>
    <property type="match status" value="1"/>
</dbReference>
<protein>
    <submittedName>
        <fullName evidence="2">Tail fiber domain-containing protein</fullName>
    </submittedName>
</protein>
<dbReference type="EMBL" id="SDCV01000059">
    <property type="protein sequence ID" value="TCX98479.1"/>
    <property type="molecule type" value="Genomic_DNA"/>
</dbReference>
<dbReference type="EMBL" id="SDDS01000041">
    <property type="protein sequence ID" value="TCZ30056.1"/>
    <property type="molecule type" value="Genomic_DNA"/>
</dbReference>
<evidence type="ECO:0000313" key="3">
    <source>
        <dbReference type="EMBL" id="TCX94253.1"/>
    </source>
</evidence>
<dbReference type="EMBL" id="SDCS01000035">
    <property type="protein sequence ID" value="TCX94253.1"/>
    <property type="molecule type" value="Genomic_DNA"/>
</dbReference>
<dbReference type="EMBL" id="SDDU01000032">
    <property type="protein sequence ID" value="TCZ64646.1"/>
    <property type="molecule type" value="Genomic_DNA"/>
</dbReference>
<reference evidence="6" key="2">
    <citation type="submission" date="2019-01" db="EMBL/GenBank/DDBJ databases">
        <authorList>
            <person name="Lista F."/>
            <person name="Gentile B."/>
            <person name="Anselmo A."/>
            <person name="Fasciana T."/>
            <person name="Giammanco A."/>
        </authorList>
    </citation>
    <scope>NUCLEOTIDE SEQUENCE</scope>
    <source>
        <strain evidence="6">9R</strain>
    </source>
</reference>
<dbReference type="Pfam" id="PF13884">
    <property type="entry name" value="Peptidase_S74"/>
    <property type="match status" value="1"/>
</dbReference>
<accession>A0A483E4I0</accession>
<reference evidence="2" key="1">
    <citation type="submission" date="2019-01" db="EMBL/GenBank/DDBJ databases">
        <authorList>
            <person name="Lista F."/>
            <person name="Anselmo A."/>
        </authorList>
    </citation>
    <scope>NUCLEOTIDE SEQUENCE</scope>
    <source>
        <strain evidence="5">13R</strain>
        <strain evidence="8">1R</strain>
        <strain evidence="4">1S</strain>
        <strain evidence="2">25S</strain>
        <strain evidence="7">3R</strain>
        <strain evidence="3">4S</strain>
    </source>
</reference>
<dbReference type="AlphaFoldDB" id="A0A483E4I0"/>